<protein>
    <submittedName>
        <fullName evidence="1">Uncharacterized protein</fullName>
    </submittedName>
</protein>
<gene>
    <name evidence="1" type="ORF">IPJ48_06435</name>
</gene>
<evidence type="ECO:0000313" key="1">
    <source>
        <dbReference type="EMBL" id="MBK7422749.1"/>
    </source>
</evidence>
<name>A0A9D7IH35_9RHOO</name>
<dbReference type="Proteomes" id="UP000886602">
    <property type="component" value="Unassembled WGS sequence"/>
</dbReference>
<dbReference type="EMBL" id="JADJNC010000009">
    <property type="protein sequence ID" value="MBK7422749.1"/>
    <property type="molecule type" value="Genomic_DNA"/>
</dbReference>
<sequence>MMPVTPFMFEYIFAKHGQHSALTLASQSCYCFSFFDFKTPAAQGNSFNAPFFAIGKRWHDLTAVLAMHVLIVHWIPVHPVRYHGPDVERPGSGDSACRVATDAG</sequence>
<evidence type="ECO:0000313" key="2">
    <source>
        <dbReference type="Proteomes" id="UP000886602"/>
    </source>
</evidence>
<reference evidence="1" key="1">
    <citation type="submission" date="2020-10" db="EMBL/GenBank/DDBJ databases">
        <title>Connecting structure to function with the recovery of over 1000 high-quality activated sludge metagenome-assembled genomes encoding full-length rRNA genes using long-read sequencing.</title>
        <authorList>
            <person name="Singleton C.M."/>
            <person name="Petriglieri F."/>
            <person name="Kristensen J.M."/>
            <person name="Kirkegaard R.H."/>
            <person name="Michaelsen T.Y."/>
            <person name="Andersen M.H."/>
            <person name="Karst S.M."/>
            <person name="Dueholm M.S."/>
            <person name="Nielsen P.H."/>
            <person name="Albertsen M."/>
        </authorList>
    </citation>
    <scope>NUCLEOTIDE SEQUENCE</scope>
    <source>
        <strain evidence="1">EsbW_18-Q3-R4-48_MAXAC.044</strain>
    </source>
</reference>
<proteinExistence type="predicted"/>
<accession>A0A9D7IH35</accession>
<comment type="caution">
    <text evidence="1">The sequence shown here is derived from an EMBL/GenBank/DDBJ whole genome shotgun (WGS) entry which is preliminary data.</text>
</comment>
<organism evidence="1 2">
    <name type="scientific">Candidatus Propionivibrio dominans</name>
    <dbReference type="NCBI Taxonomy" id="2954373"/>
    <lineage>
        <taxon>Bacteria</taxon>
        <taxon>Pseudomonadati</taxon>
        <taxon>Pseudomonadota</taxon>
        <taxon>Betaproteobacteria</taxon>
        <taxon>Rhodocyclales</taxon>
        <taxon>Rhodocyclaceae</taxon>
        <taxon>Propionivibrio</taxon>
    </lineage>
</organism>
<dbReference type="AlphaFoldDB" id="A0A9D7IH35"/>